<protein>
    <submittedName>
        <fullName evidence="3">Amidase</fullName>
    </submittedName>
</protein>
<dbReference type="Proteomes" id="UP000296469">
    <property type="component" value="Chromosome"/>
</dbReference>
<keyword evidence="4" id="KW-1185">Reference proteome</keyword>
<proteinExistence type="predicted"/>
<evidence type="ECO:0000313" key="4">
    <source>
        <dbReference type="Proteomes" id="UP000296469"/>
    </source>
</evidence>
<sequence>MIVFDELTIDAYHRALRDRTTTATALVQWYLDRIEAHDRSGAALNSVVTVNPEALARAAELDAELARTDELSGPLHGVPVLVKDQAETAGLRTTFGSKLFADYVPEQDATLVTRLKEAGAIVLGKTTMCDFAAGWFSSSSMTGHTKNAYDSERDSGGSSAGSGTATSANLCLVAIGEDTGGSIRIPTSFNNVVGMRVTTGLVPRTGFSPLVKFQDTAGPVARTVTDAARLLDVLVGYDPADEYTVAATLAPDAGRYHESLASAPELASFRLGVLESAFGSDDDPESRPVNVVLRGALERAADAGATVRRGLAIDDLPGWVARTSAYSRVARADITRFLESRPTAPASSFAAVYESGVFHPENDLFHDIATGPEHADDDPAALAARVAQDAFRRAVLRLFAEDDLDVLVYPTVQVVPPTTAQLADGTYTALRFPTNTVIASQTSLPAITVPAGFTAEGLPVGLEVLGRPFSEARLLQVALRLEELFAARRAPALA</sequence>
<evidence type="ECO:0000256" key="1">
    <source>
        <dbReference type="SAM" id="MobiDB-lite"/>
    </source>
</evidence>
<gene>
    <name evidence="3" type="ORF">E5225_11850</name>
</gene>
<dbReference type="SUPFAM" id="SSF75304">
    <property type="entry name" value="Amidase signature (AS) enzymes"/>
    <property type="match status" value="1"/>
</dbReference>
<evidence type="ECO:0000313" key="3">
    <source>
        <dbReference type="EMBL" id="QCB95372.1"/>
    </source>
</evidence>
<dbReference type="AlphaFoldDB" id="A0A4P7SMA5"/>
<evidence type="ECO:0000259" key="2">
    <source>
        <dbReference type="Pfam" id="PF01425"/>
    </source>
</evidence>
<dbReference type="Gene3D" id="3.90.1300.10">
    <property type="entry name" value="Amidase signature (AS) domain"/>
    <property type="match status" value="1"/>
</dbReference>
<feature type="region of interest" description="Disordered" evidence="1">
    <location>
        <begin position="144"/>
        <end position="164"/>
    </location>
</feature>
<dbReference type="PANTHER" id="PTHR42678:SF5">
    <property type="entry name" value="GLUTAMYL-TRNA(GLN) AMIDOTRANSFERASE SUBUNIT A"/>
    <property type="match status" value="1"/>
</dbReference>
<dbReference type="PANTHER" id="PTHR42678">
    <property type="entry name" value="AMIDASE"/>
    <property type="match status" value="1"/>
</dbReference>
<dbReference type="InterPro" id="IPR036928">
    <property type="entry name" value="AS_sf"/>
</dbReference>
<dbReference type="EMBL" id="CP039291">
    <property type="protein sequence ID" value="QCB95372.1"/>
    <property type="molecule type" value="Genomic_DNA"/>
</dbReference>
<organism evidence="3 4">
    <name type="scientific">Cellulomonas shaoxiangyii</name>
    <dbReference type="NCBI Taxonomy" id="2566013"/>
    <lineage>
        <taxon>Bacteria</taxon>
        <taxon>Bacillati</taxon>
        <taxon>Actinomycetota</taxon>
        <taxon>Actinomycetes</taxon>
        <taxon>Micrococcales</taxon>
        <taxon>Cellulomonadaceae</taxon>
        <taxon>Cellulomonas</taxon>
    </lineage>
</organism>
<accession>A0A4P7SMA5</accession>
<feature type="domain" description="Amidase" evidence="2">
    <location>
        <begin position="26"/>
        <end position="475"/>
    </location>
</feature>
<dbReference type="InterPro" id="IPR023631">
    <property type="entry name" value="Amidase_dom"/>
</dbReference>
<dbReference type="Pfam" id="PF01425">
    <property type="entry name" value="Amidase"/>
    <property type="match status" value="1"/>
</dbReference>
<dbReference type="OrthoDB" id="182039at2"/>
<dbReference type="KEGG" id="celz:E5225_11850"/>
<reference evidence="3 4" key="1">
    <citation type="submission" date="2019-04" db="EMBL/GenBank/DDBJ databases">
        <title>Isolation and identification of Cellulomonas shaoxiangyii sp. Nov. isolated from feces of the Tibetan antelopes (Pantholops hodgsonii) in the Qinghai-Tibet plateau of China.</title>
        <authorList>
            <person name="Tian Z."/>
        </authorList>
    </citation>
    <scope>NUCLEOTIDE SEQUENCE [LARGE SCALE GENOMIC DNA]</scope>
    <source>
        <strain evidence="3 4">Z28</strain>
    </source>
</reference>
<name>A0A4P7SMA5_9CELL</name>